<dbReference type="KEGG" id="vbo:CKY39_20780"/>
<dbReference type="Proteomes" id="UP000217154">
    <property type="component" value="Chromosome"/>
</dbReference>
<dbReference type="Pfam" id="PF25021">
    <property type="entry name" value="TEN_NHL"/>
    <property type="match status" value="1"/>
</dbReference>
<proteinExistence type="predicted"/>
<dbReference type="PANTHER" id="PTHR13833:SF71">
    <property type="entry name" value="NHL DOMAIN-CONTAINING PROTEIN"/>
    <property type="match status" value="1"/>
</dbReference>
<dbReference type="SUPFAM" id="SSF101898">
    <property type="entry name" value="NHL repeat"/>
    <property type="match status" value="1"/>
</dbReference>
<organism evidence="2 3">
    <name type="scientific">Variovorax boronicumulans</name>
    <dbReference type="NCBI Taxonomy" id="436515"/>
    <lineage>
        <taxon>Bacteria</taxon>
        <taxon>Pseudomonadati</taxon>
        <taxon>Pseudomonadota</taxon>
        <taxon>Betaproteobacteria</taxon>
        <taxon>Burkholderiales</taxon>
        <taxon>Comamonadaceae</taxon>
        <taxon>Variovorax</taxon>
    </lineage>
</organism>
<dbReference type="Gene3D" id="2.120.10.30">
    <property type="entry name" value="TolB, C-terminal domain"/>
    <property type="match status" value="3"/>
</dbReference>
<gene>
    <name evidence="2" type="ORF">CKY39_20780</name>
</gene>
<name>A0A250DN79_9BURK</name>
<dbReference type="InterPro" id="IPR011042">
    <property type="entry name" value="6-blade_b-propeller_TolB-like"/>
</dbReference>
<dbReference type="AlphaFoldDB" id="A0A250DN79"/>
<accession>A0A250DN79</accession>
<evidence type="ECO:0000259" key="1">
    <source>
        <dbReference type="Pfam" id="PF25021"/>
    </source>
</evidence>
<dbReference type="EMBL" id="CP023284">
    <property type="protein sequence ID" value="ATA55383.1"/>
    <property type="molecule type" value="Genomic_DNA"/>
</dbReference>
<reference evidence="2 3" key="1">
    <citation type="submission" date="2017-09" db="EMBL/GenBank/DDBJ databases">
        <title>The diverse metabolic capabilities of V. boronicumulans make it an excellent choice for continued studies on novel biodegradation.</title>
        <authorList>
            <person name="Sun S."/>
        </authorList>
    </citation>
    <scope>NUCLEOTIDE SEQUENCE [LARGE SCALE GENOMIC DNA]</scope>
    <source>
        <strain evidence="2 3">J1</strain>
    </source>
</reference>
<evidence type="ECO:0000313" key="2">
    <source>
        <dbReference type="EMBL" id="ATA55383.1"/>
    </source>
</evidence>
<dbReference type="PANTHER" id="PTHR13833">
    <property type="match status" value="1"/>
</dbReference>
<protein>
    <recommendedName>
        <fullName evidence="1">Teneurin NHL domain-containing protein</fullName>
    </recommendedName>
</protein>
<evidence type="ECO:0000313" key="3">
    <source>
        <dbReference type="Proteomes" id="UP000217154"/>
    </source>
</evidence>
<dbReference type="CDD" id="cd14953">
    <property type="entry name" value="NHL_like_1"/>
    <property type="match status" value="1"/>
</dbReference>
<sequence length="460" mass="46004">MLFSQASSVARIGAVAGAVMLVASCGGGGGGGTFLPMVAPTPPATVPPVVNHSIGGTVTGLEGRLVLQNNAGDDLQLSADGKFTFATPLVEGSDYKVSIRTQPLWQFCTVTKDTGKASADVSDVTVACSATAAKVETLAGTGVSGTADGKGRAASFDLPYGIALTRNGGLLIGDWSNNLLRKISPEADVTTFAGNGNLASVDGNGLNASFKDLASFTVDATDTAFVADAQGHRIRKVTPAADVTTVAGNGTNTTTDGNGTAATFNTPISVAVDAAGNLYVLEYFGGVIRKITPTGDVTTLAGSSPRGFADGTGSAAKFGLGYNMAIDASGNLYVADSSNHRIRKITPTGVVTTLAGTGTPGATDGPGNSATFSDPRGVAVDADGNVYVADFGSSLLRRITPAGVVSTLAGQEGVTGGQDGIGAAATFNQPQGLTINAAGTLYVADTFGNLIRKVTPVRAP</sequence>
<dbReference type="InterPro" id="IPR056822">
    <property type="entry name" value="TEN_NHL"/>
</dbReference>
<feature type="domain" description="Teneurin NHL" evidence="1">
    <location>
        <begin position="243"/>
        <end position="415"/>
    </location>
</feature>